<dbReference type="Pfam" id="PF00132">
    <property type="entry name" value="Hexapep"/>
    <property type="match status" value="2"/>
</dbReference>
<dbReference type="InterPro" id="IPR037157">
    <property type="entry name" value="Acetyltransf_C_sf"/>
</dbReference>
<dbReference type="PANTHER" id="PTHR43480:SF1">
    <property type="entry name" value="ACYL-[ACYL-CARRIER-PROTEIN]--UDP-N-ACETYLGLUCOSAMINE O-ACYLTRANSFERASE, MITOCHONDRIAL-RELATED"/>
    <property type="match status" value="1"/>
</dbReference>
<keyword evidence="5" id="KW-0677">Repeat</keyword>
<dbReference type="InterPro" id="IPR001451">
    <property type="entry name" value="Hexapep"/>
</dbReference>
<dbReference type="AlphaFoldDB" id="A0A388TDA6"/>
<evidence type="ECO:0000256" key="6">
    <source>
        <dbReference type="ARBA" id="ARBA00023098"/>
    </source>
</evidence>
<evidence type="ECO:0000256" key="3">
    <source>
        <dbReference type="ARBA" id="ARBA00022556"/>
    </source>
</evidence>
<dbReference type="Proteomes" id="UP000269352">
    <property type="component" value="Unassembled WGS sequence"/>
</dbReference>
<gene>
    <name evidence="9" type="primary">lpxA</name>
    <name evidence="9" type="ORF">NO1_1684</name>
</gene>
<dbReference type="GO" id="GO:0016020">
    <property type="term" value="C:membrane"/>
    <property type="evidence" value="ECO:0007669"/>
    <property type="project" value="GOC"/>
</dbReference>
<evidence type="ECO:0000313" key="10">
    <source>
        <dbReference type="Proteomes" id="UP000269352"/>
    </source>
</evidence>
<sequence>MAHKIHSTACVDPSVQLGEDVVIGPYTIVEAGARIGDRTEIAANVTIGEDTLIGSDNEICRGAIIGGKPQDIGYKGEKSNVIIGSGNRIREYATIHKATGEGRSTVVGDNNFIMSFVHLAHNVRLGNNIVLVNMVQLAGHVVVEDNATLGGMVAVPQFLRIGKLAMIGGYSRLFQDVPPFMLAEGNPAEVYSINKVGLRRNPQLVPPEVVPAIKEAYKIMYRQDKNISQAAEAIRAQCLVGGELPEQIIHLLDFLQTSKKGISHSAQKPRELLQHEDSGLTETLPFFEKMMRAALGRKIGKK</sequence>
<dbReference type="InterPro" id="IPR011004">
    <property type="entry name" value="Trimer_LpxA-like_sf"/>
</dbReference>
<evidence type="ECO:0000256" key="1">
    <source>
        <dbReference type="ARBA" id="ARBA00022490"/>
    </source>
</evidence>
<dbReference type="EMBL" id="BGZN01000051">
    <property type="protein sequence ID" value="GBR74525.1"/>
    <property type="molecule type" value="Genomic_DNA"/>
</dbReference>
<evidence type="ECO:0000256" key="2">
    <source>
        <dbReference type="ARBA" id="ARBA00022516"/>
    </source>
</evidence>
<dbReference type="GO" id="GO:0009245">
    <property type="term" value="P:lipid A biosynthetic process"/>
    <property type="evidence" value="ECO:0007669"/>
    <property type="project" value="UniProtKB-KW"/>
</dbReference>
<name>A0A388TDA6_TERA1</name>
<dbReference type="NCBIfam" id="TIGR01852">
    <property type="entry name" value="lipid_A_lpxA"/>
    <property type="match status" value="1"/>
</dbReference>
<evidence type="ECO:0000313" key="9">
    <source>
        <dbReference type="EMBL" id="GBR74525.1"/>
    </source>
</evidence>
<dbReference type="PROSITE" id="PS00101">
    <property type="entry name" value="HEXAPEP_TRANSFERASES"/>
    <property type="match status" value="1"/>
</dbReference>
<dbReference type="SUPFAM" id="SSF51161">
    <property type="entry name" value="Trimeric LpxA-like enzymes"/>
    <property type="match status" value="1"/>
</dbReference>
<feature type="domain" description="UDP N-acetylglucosamine O-acyltransferase C-terminal" evidence="8">
    <location>
        <begin position="176"/>
        <end position="262"/>
    </location>
</feature>
<evidence type="ECO:0000256" key="5">
    <source>
        <dbReference type="ARBA" id="ARBA00022737"/>
    </source>
</evidence>
<dbReference type="InterPro" id="IPR029098">
    <property type="entry name" value="Acetyltransf_C"/>
</dbReference>
<dbReference type="InterPro" id="IPR010137">
    <property type="entry name" value="Lipid_A_LpxA"/>
</dbReference>
<dbReference type="PIRSF" id="PIRSF000456">
    <property type="entry name" value="UDP-GlcNAc_acltr"/>
    <property type="match status" value="1"/>
</dbReference>
<keyword evidence="1" id="KW-0963">Cytoplasm</keyword>
<dbReference type="Pfam" id="PF13720">
    <property type="entry name" value="Acetyltransf_11"/>
    <property type="match status" value="1"/>
</dbReference>
<reference evidence="9 10" key="1">
    <citation type="journal article" date="2019" name="ISME J.">
        <title>Genome analyses of uncultured TG2/ZB3 bacteria in 'Margulisbacteria' specifically attached to ectosymbiotic spirochetes of protists in the termite gut.</title>
        <authorList>
            <person name="Utami Y.D."/>
            <person name="Kuwahara H."/>
            <person name="Igai K."/>
            <person name="Murakami T."/>
            <person name="Sugaya K."/>
            <person name="Morikawa T."/>
            <person name="Nagura Y."/>
            <person name="Yuki M."/>
            <person name="Deevong P."/>
            <person name="Inoue T."/>
            <person name="Kihara K."/>
            <person name="Lo N."/>
            <person name="Yamada A."/>
            <person name="Ohkuma M."/>
            <person name="Hongoh Y."/>
        </authorList>
    </citation>
    <scope>NUCLEOTIDE SEQUENCE [LARGE SCALE GENOMIC DNA]</scope>
    <source>
        <strain evidence="9">NkOx7-01</strain>
    </source>
</reference>
<dbReference type="InterPro" id="IPR018357">
    <property type="entry name" value="Hexapep_transf_CS"/>
</dbReference>
<evidence type="ECO:0000256" key="7">
    <source>
        <dbReference type="ARBA" id="ARBA00023315"/>
    </source>
</evidence>
<protein>
    <submittedName>
        <fullName evidence="9">Acyl-[acyl-carrier-protein]--UDP-N-acetylglucosamine O-acyltransferase</fullName>
    </submittedName>
</protein>
<dbReference type="GO" id="GO:0008780">
    <property type="term" value="F:acyl-[acyl-carrier-protein]-UDP-N-acetylglucosamine O-acyltransferase activity"/>
    <property type="evidence" value="ECO:0007669"/>
    <property type="project" value="InterPro"/>
</dbReference>
<dbReference type="NCBIfam" id="NF003657">
    <property type="entry name" value="PRK05289.1"/>
    <property type="match status" value="1"/>
</dbReference>
<evidence type="ECO:0000256" key="4">
    <source>
        <dbReference type="ARBA" id="ARBA00022679"/>
    </source>
</evidence>
<dbReference type="PANTHER" id="PTHR43480">
    <property type="entry name" value="ACYL-[ACYL-CARRIER-PROTEIN]--UDP-N-ACETYLGLUCOSAMINE O-ACYLTRANSFERASE"/>
    <property type="match status" value="1"/>
</dbReference>
<dbReference type="CDD" id="cd03351">
    <property type="entry name" value="LbH_UDP-GlcNAc_AT"/>
    <property type="match status" value="1"/>
</dbReference>
<keyword evidence="2" id="KW-0444">Lipid biosynthesis</keyword>
<proteinExistence type="predicted"/>
<comment type="caution">
    <text evidence="9">The sequence shown here is derived from an EMBL/GenBank/DDBJ whole genome shotgun (WGS) entry which is preliminary data.</text>
</comment>
<evidence type="ECO:0000259" key="8">
    <source>
        <dbReference type="Pfam" id="PF13720"/>
    </source>
</evidence>
<keyword evidence="6" id="KW-0443">Lipid metabolism</keyword>
<keyword evidence="3" id="KW-0441">Lipid A biosynthesis</keyword>
<accession>A0A388TDA6</accession>
<keyword evidence="7" id="KW-0012">Acyltransferase</keyword>
<keyword evidence="4" id="KW-0808">Transferase</keyword>
<dbReference type="Gene3D" id="2.160.10.10">
    <property type="entry name" value="Hexapeptide repeat proteins"/>
    <property type="match status" value="1"/>
</dbReference>
<dbReference type="Gene3D" id="1.20.1180.10">
    <property type="entry name" value="Udp N-acetylglucosamine O-acyltransferase, C-terminal domain"/>
    <property type="match status" value="1"/>
</dbReference>
<keyword evidence="10" id="KW-1185">Reference proteome</keyword>
<organism evidence="9 10">
    <name type="scientific">Termititenax aidoneus</name>
    <dbReference type="NCBI Taxonomy" id="2218524"/>
    <lineage>
        <taxon>Bacteria</taxon>
        <taxon>Bacillati</taxon>
        <taxon>Candidatus Margulisiibacteriota</taxon>
        <taxon>Candidatus Termititenacia</taxon>
        <taxon>Candidatus Termititenacales</taxon>
        <taxon>Candidatus Termititenacaceae</taxon>
        <taxon>Candidatus Termititenax</taxon>
    </lineage>
</organism>